<protein>
    <submittedName>
        <fullName evidence="1">Uncharacterized protein</fullName>
    </submittedName>
</protein>
<dbReference type="EMBL" id="CAAALY010127924">
    <property type="protein sequence ID" value="VEL31912.1"/>
    <property type="molecule type" value="Genomic_DNA"/>
</dbReference>
<dbReference type="Proteomes" id="UP000784294">
    <property type="component" value="Unassembled WGS sequence"/>
</dbReference>
<dbReference type="AlphaFoldDB" id="A0A448XA65"/>
<evidence type="ECO:0000313" key="2">
    <source>
        <dbReference type="Proteomes" id="UP000784294"/>
    </source>
</evidence>
<reference evidence="1" key="1">
    <citation type="submission" date="2018-11" db="EMBL/GenBank/DDBJ databases">
        <authorList>
            <consortium name="Pathogen Informatics"/>
        </authorList>
    </citation>
    <scope>NUCLEOTIDE SEQUENCE</scope>
</reference>
<organism evidence="1 2">
    <name type="scientific">Protopolystoma xenopodis</name>
    <dbReference type="NCBI Taxonomy" id="117903"/>
    <lineage>
        <taxon>Eukaryota</taxon>
        <taxon>Metazoa</taxon>
        <taxon>Spiralia</taxon>
        <taxon>Lophotrochozoa</taxon>
        <taxon>Platyhelminthes</taxon>
        <taxon>Monogenea</taxon>
        <taxon>Polyopisthocotylea</taxon>
        <taxon>Polystomatidea</taxon>
        <taxon>Polystomatidae</taxon>
        <taxon>Protopolystoma</taxon>
    </lineage>
</organism>
<sequence>MFTFQAVLNFLACPAQHNYPATSVPSSYDDGLESTLPTETDRLECLPVSVASSLSDLQAITSSAFISQNSIVTTTCSSLPIISTTTYACSPTPAPTVVTNQLGACFSPSNSRLRHIDLVGQGDTIAASREPLYVSYVRYMAKFMPADWLVRAGLA</sequence>
<dbReference type="OrthoDB" id="26740at2759"/>
<comment type="caution">
    <text evidence="1">The sequence shown here is derived from an EMBL/GenBank/DDBJ whole genome shotgun (WGS) entry which is preliminary data.</text>
</comment>
<gene>
    <name evidence="1" type="ORF">PXEA_LOCUS25352</name>
</gene>
<evidence type="ECO:0000313" key="1">
    <source>
        <dbReference type="EMBL" id="VEL31912.1"/>
    </source>
</evidence>
<keyword evidence="2" id="KW-1185">Reference proteome</keyword>
<name>A0A448XA65_9PLAT</name>
<accession>A0A448XA65</accession>
<proteinExistence type="predicted"/>